<keyword evidence="1" id="KW-1133">Transmembrane helix</keyword>
<name>A0A0V1AAQ3_9BILA</name>
<dbReference type="EMBL" id="JYDQ01000013">
    <property type="protein sequence ID" value="KRY21862.1"/>
    <property type="molecule type" value="Genomic_DNA"/>
</dbReference>
<keyword evidence="3" id="KW-1185">Reference proteome</keyword>
<sequence length="74" mass="8383">MVNDEKFVHILYNILINYQSASAGDPLPLSTLQFNSLIDEIAFTKHVLKFSICLIIILCILCGSLTEEIPYDHE</sequence>
<keyword evidence="1" id="KW-0812">Transmembrane</keyword>
<dbReference type="Proteomes" id="UP000054783">
    <property type="component" value="Unassembled WGS sequence"/>
</dbReference>
<evidence type="ECO:0000313" key="3">
    <source>
        <dbReference type="Proteomes" id="UP000054783"/>
    </source>
</evidence>
<reference evidence="2 3" key="1">
    <citation type="submission" date="2015-01" db="EMBL/GenBank/DDBJ databases">
        <title>Evolution of Trichinella species and genotypes.</title>
        <authorList>
            <person name="Korhonen P.K."/>
            <person name="Edoardo P."/>
            <person name="Giuseppe L.R."/>
            <person name="Gasser R.B."/>
        </authorList>
    </citation>
    <scope>NUCLEOTIDE SEQUENCE [LARGE SCALE GENOMIC DNA]</scope>
    <source>
        <strain evidence="2">ISS2496</strain>
    </source>
</reference>
<keyword evidence="1" id="KW-0472">Membrane</keyword>
<gene>
    <name evidence="2" type="ORF">T12_13589</name>
</gene>
<protein>
    <submittedName>
        <fullName evidence="2">Uncharacterized protein</fullName>
    </submittedName>
</protein>
<feature type="transmembrane region" description="Helical" evidence="1">
    <location>
        <begin position="47"/>
        <end position="66"/>
    </location>
</feature>
<proteinExistence type="predicted"/>
<evidence type="ECO:0000313" key="2">
    <source>
        <dbReference type="EMBL" id="KRY21862.1"/>
    </source>
</evidence>
<evidence type="ECO:0000256" key="1">
    <source>
        <dbReference type="SAM" id="Phobius"/>
    </source>
</evidence>
<dbReference type="AlphaFoldDB" id="A0A0V1AAQ3"/>
<organism evidence="2 3">
    <name type="scientific">Trichinella patagoniensis</name>
    <dbReference type="NCBI Taxonomy" id="990121"/>
    <lineage>
        <taxon>Eukaryota</taxon>
        <taxon>Metazoa</taxon>
        <taxon>Ecdysozoa</taxon>
        <taxon>Nematoda</taxon>
        <taxon>Enoplea</taxon>
        <taxon>Dorylaimia</taxon>
        <taxon>Trichinellida</taxon>
        <taxon>Trichinellidae</taxon>
        <taxon>Trichinella</taxon>
    </lineage>
</organism>
<accession>A0A0V1AAQ3</accession>
<comment type="caution">
    <text evidence="2">The sequence shown here is derived from an EMBL/GenBank/DDBJ whole genome shotgun (WGS) entry which is preliminary data.</text>
</comment>